<accession>A0A0B6AU87</accession>
<dbReference type="InterPro" id="IPR050586">
    <property type="entry name" value="CPA3_Na-H_Antiporter_D"/>
</dbReference>
<dbReference type="NCBIfam" id="NF009306">
    <property type="entry name" value="PRK12663.1"/>
    <property type="match status" value="1"/>
</dbReference>
<dbReference type="Pfam" id="PF00361">
    <property type="entry name" value="Proton_antipo_M"/>
    <property type="match status" value="1"/>
</dbReference>
<comment type="subcellular location">
    <subcellularLocation>
        <location evidence="1">Cell membrane</location>
        <topology evidence="1">Multi-pass membrane protein</topology>
    </subcellularLocation>
    <subcellularLocation>
        <location evidence="8">Membrane</location>
        <topology evidence="8">Multi-pass membrane protein</topology>
    </subcellularLocation>
</comment>
<dbReference type="PANTHER" id="PTHR42703:SF1">
    <property type="entry name" value="NA(+)_H(+) ANTIPORTER SUBUNIT D1"/>
    <property type="match status" value="1"/>
</dbReference>
<dbReference type="InterPro" id="IPR003918">
    <property type="entry name" value="NADH_UbQ_OxRdtase"/>
</dbReference>
<evidence type="ECO:0000313" key="11">
    <source>
        <dbReference type="Proteomes" id="UP000031829"/>
    </source>
</evidence>
<dbReference type="InterPro" id="IPR001750">
    <property type="entry name" value="ND/Mrp_TM"/>
</dbReference>
<dbReference type="GO" id="GO:0015297">
    <property type="term" value="F:antiporter activity"/>
    <property type="evidence" value="ECO:0007669"/>
    <property type="project" value="UniProtKB-KW"/>
</dbReference>
<dbReference type="RefSeq" id="WP_034648547.1">
    <property type="nucleotide sequence ID" value="NZ_BCVB01000009.1"/>
</dbReference>
<keyword evidence="5 8" id="KW-0812">Transmembrane</keyword>
<evidence type="ECO:0000256" key="2">
    <source>
        <dbReference type="ARBA" id="ARBA00005346"/>
    </source>
</evidence>
<sequence>MTSNFVIIPLLIPFVVGVVLIFFKDNIKLQRIISVLSLITTTAFAAYLVQLVQSKGVLTHELGNWKPPFGIILVADMFASLLVLTASIVTLCCVLFAFHTIGERRERFYFYSFVQFLLVGVFGAFLTGDIFNLFVFFEVMLMSSYALIVIGGTKAQLRESLKYILVNVISSALFVIAVAYLYAVTGTLNMADLSQRIAEANQPGILTTIGMLLFIVFALKAALFPMYFWLPGSYSAPPPVIIGLFGALLTKVGVYSIFRTFTLLFYHHPEFTHQIIGYVALLTIVVGAVGAIAYSDVNKILIYNIIIAVGVIVYGVTLTTKAGFEGAIYYLIHDMIIKAALFLLAGSIIRITGTTKLKKMGGLIKDYPLLGWMFFIATISLAGIPPLSGFIGKFLLVQGGLESESYTFVGVLLASSLLVLYSAIKIFMSCFWGEPTLSSEHEKVSLKGILYPSAILLAVSVFLGLGAEAVIPYVSTAAQTLMDPSIYIQSVLKE</sequence>
<evidence type="ECO:0000256" key="6">
    <source>
        <dbReference type="ARBA" id="ARBA00022989"/>
    </source>
</evidence>
<gene>
    <name evidence="10" type="primary">mrpD</name>
    <name evidence="10" type="ORF">BG04_1930</name>
</gene>
<name>A0A0B6AU87_PRIM2</name>
<dbReference type="GeneID" id="93645398"/>
<comment type="similarity">
    <text evidence="2">Belongs to the CPA3 antiporters (TC 2.A.63) subunit D family.</text>
</comment>
<proteinExistence type="inferred from homology"/>
<evidence type="ECO:0000313" key="10">
    <source>
        <dbReference type="EMBL" id="AJI23389.1"/>
    </source>
</evidence>
<evidence type="ECO:0000256" key="4">
    <source>
        <dbReference type="ARBA" id="ARBA00022475"/>
    </source>
</evidence>
<evidence type="ECO:0000256" key="3">
    <source>
        <dbReference type="ARBA" id="ARBA00022449"/>
    </source>
</evidence>
<dbReference type="KEGG" id="bmeg:BG04_1930"/>
<dbReference type="Proteomes" id="UP000031829">
    <property type="component" value="Chromosome"/>
</dbReference>
<keyword evidence="7" id="KW-0472">Membrane</keyword>
<dbReference type="GO" id="GO:0008137">
    <property type="term" value="F:NADH dehydrogenase (ubiquinone) activity"/>
    <property type="evidence" value="ECO:0007669"/>
    <property type="project" value="InterPro"/>
</dbReference>
<keyword evidence="3" id="KW-0050">Antiport</keyword>
<reference evidence="10 11" key="1">
    <citation type="journal article" date="2015" name="Genome Announc.">
        <title>Complete genome sequences for 35 biothreat assay-relevant bacillus species.</title>
        <authorList>
            <person name="Johnson S.L."/>
            <person name="Daligault H.E."/>
            <person name="Davenport K.W."/>
            <person name="Jaissle J."/>
            <person name="Frey K.G."/>
            <person name="Ladner J.T."/>
            <person name="Broomall S.M."/>
            <person name="Bishop-Lilly K.A."/>
            <person name="Bruce D.C."/>
            <person name="Gibbons H.S."/>
            <person name="Coyne S.R."/>
            <person name="Lo C.C."/>
            <person name="Meincke L."/>
            <person name="Munk A.C."/>
            <person name="Koroleva G.I."/>
            <person name="Rosenzweig C.N."/>
            <person name="Palacios G.F."/>
            <person name="Redden C.L."/>
            <person name="Minogue T.D."/>
            <person name="Chain P.S."/>
        </authorList>
    </citation>
    <scope>NUCLEOTIDE SEQUENCE [LARGE SCALE GENOMIC DNA]</scope>
    <source>
        <strain evidence="11">ATCC 14581 / DSM 32 / JCM 2506 / NBRC 15308 / NCIMB 9376 / NCTC 10342 / NRRL B-14308 / VKM B-512</strain>
    </source>
</reference>
<dbReference type="GO" id="GO:0042773">
    <property type="term" value="P:ATP synthesis coupled electron transport"/>
    <property type="evidence" value="ECO:0007669"/>
    <property type="project" value="InterPro"/>
</dbReference>
<organism evidence="10 11">
    <name type="scientific">Priestia megaterium (strain ATCC 14581 / DSM 32 / CCUG 1817 / JCM 2506 / NBRC 15308 / NCIMB 9376 / NCTC 10342 / NRRL B-14308 / VKM B-512 / Ford 19)</name>
    <name type="common">Bacillus megaterium</name>
    <dbReference type="NCBI Taxonomy" id="1348623"/>
    <lineage>
        <taxon>Bacteria</taxon>
        <taxon>Bacillati</taxon>
        <taxon>Bacillota</taxon>
        <taxon>Bacilli</taxon>
        <taxon>Bacillales</taxon>
        <taxon>Bacillaceae</taxon>
        <taxon>Priestia</taxon>
    </lineage>
</organism>
<evidence type="ECO:0000256" key="7">
    <source>
        <dbReference type="ARBA" id="ARBA00023136"/>
    </source>
</evidence>
<keyword evidence="3" id="KW-0813">Transport</keyword>
<evidence type="ECO:0000256" key="1">
    <source>
        <dbReference type="ARBA" id="ARBA00004651"/>
    </source>
</evidence>
<evidence type="ECO:0000256" key="8">
    <source>
        <dbReference type="RuleBase" id="RU000320"/>
    </source>
</evidence>
<keyword evidence="4" id="KW-1003">Cell membrane</keyword>
<dbReference type="AlphaFoldDB" id="A0A0B6AU87"/>
<protein>
    <submittedName>
        <fullName evidence="10">Na(+)/H(+) antiporter subunit D</fullName>
    </submittedName>
</protein>
<feature type="domain" description="NADH:quinone oxidoreductase/Mrp antiporter transmembrane" evidence="9">
    <location>
        <begin position="129"/>
        <end position="416"/>
    </location>
</feature>
<dbReference type="NCBIfam" id="NF005818">
    <property type="entry name" value="PRK07691.1"/>
    <property type="match status" value="1"/>
</dbReference>
<dbReference type="EMBL" id="CP009920">
    <property type="protein sequence ID" value="AJI23389.1"/>
    <property type="molecule type" value="Genomic_DNA"/>
</dbReference>
<dbReference type="GO" id="GO:0005886">
    <property type="term" value="C:plasma membrane"/>
    <property type="evidence" value="ECO:0007669"/>
    <property type="project" value="UniProtKB-SubCell"/>
</dbReference>
<evidence type="ECO:0000256" key="5">
    <source>
        <dbReference type="ARBA" id="ARBA00022692"/>
    </source>
</evidence>
<keyword evidence="6" id="KW-1133">Transmembrane helix</keyword>
<dbReference type="PRINTS" id="PR01437">
    <property type="entry name" value="NUOXDRDTASE4"/>
</dbReference>
<evidence type="ECO:0000259" key="9">
    <source>
        <dbReference type="Pfam" id="PF00361"/>
    </source>
</evidence>
<dbReference type="PANTHER" id="PTHR42703">
    <property type="entry name" value="NADH DEHYDROGENASE"/>
    <property type="match status" value="1"/>
</dbReference>
<dbReference type="HOGENOM" id="CLU_007100_9_2_9"/>